<dbReference type="Proteomes" id="UP000199663">
    <property type="component" value="Unassembled WGS sequence"/>
</dbReference>
<reference evidence="2 3" key="1">
    <citation type="submission" date="2016-10" db="EMBL/GenBank/DDBJ databases">
        <authorList>
            <person name="Varghese N."/>
            <person name="Submissions S."/>
        </authorList>
    </citation>
    <scope>NUCLEOTIDE SEQUENCE [LARGE SCALE GENOMIC DNA]</scope>
    <source>
        <strain evidence="2 3">DSM 17997</strain>
    </source>
</reference>
<proteinExistence type="predicted"/>
<sequence>MRDAFSDISMSGMAGLELLRLVKAKQTAINESMIAAYGDEANHHKGVSSGSKEFIAKTILFDSLKVKIAKPINK</sequence>
<dbReference type="EMBL" id="FNQC01000002">
    <property type="protein sequence ID" value="SDY69874.1"/>
    <property type="molecule type" value="Genomic_DNA"/>
</dbReference>
<comment type="caution">
    <text evidence="2">The sequence shown here is derived from an EMBL/GenBank/DDBJ whole genome shotgun (WGS) entry which is preliminary data.</text>
</comment>
<organism evidence="2 3">
    <name type="scientific">Rhodonellum ikkaensis</name>
    <dbReference type="NCBI Taxonomy" id="336829"/>
    <lineage>
        <taxon>Bacteria</taxon>
        <taxon>Pseudomonadati</taxon>
        <taxon>Bacteroidota</taxon>
        <taxon>Cytophagia</taxon>
        <taxon>Cytophagales</taxon>
        <taxon>Cytophagaceae</taxon>
        <taxon>Rhodonellum</taxon>
    </lineage>
</organism>
<evidence type="ECO:0000313" key="2">
    <source>
        <dbReference type="EMBL" id="SDY69874.1"/>
    </source>
</evidence>
<protein>
    <submittedName>
        <fullName evidence="2">Response regulator receiver domain-containing protein</fullName>
    </submittedName>
</protein>
<dbReference type="Gene3D" id="3.40.50.2300">
    <property type="match status" value="1"/>
</dbReference>
<keyword evidence="3" id="KW-1185">Reference proteome</keyword>
<dbReference type="RefSeq" id="WP_019596693.1">
    <property type="nucleotide sequence ID" value="NZ_FNQC01000002.1"/>
</dbReference>
<dbReference type="Pfam" id="PF00072">
    <property type="entry name" value="Response_reg"/>
    <property type="match status" value="1"/>
</dbReference>
<dbReference type="SUPFAM" id="SSF52172">
    <property type="entry name" value="CheY-like"/>
    <property type="match status" value="1"/>
</dbReference>
<dbReference type="InterPro" id="IPR011006">
    <property type="entry name" value="CheY-like_superfamily"/>
</dbReference>
<evidence type="ECO:0000259" key="1">
    <source>
        <dbReference type="Pfam" id="PF00072"/>
    </source>
</evidence>
<accession>A0A1H3M0R3</accession>
<dbReference type="InterPro" id="IPR001789">
    <property type="entry name" value="Sig_transdc_resp-reg_receiver"/>
</dbReference>
<evidence type="ECO:0000313" key="3">
    <source>
        <dbReference type="Proteomes" id="UP000199663"/>
    </source>
</evidence>
<gene>
    <name evidence="2" type="ORF">SAMN05444412_102283</name>
</gene>
<name>A0A1H3M0R3_9BACT</name>
<feature type="domain" description="Response regulatory" evidence="1">
    <location>
        <begin position="5"/>
        <end position="68"/>
    </location>
</feature>